<gene>
    <name evidence="2" type="ORF">BJ981_003623</name>
</gene>
<feature type="transmembrane region" description="Helical" evidence="1">
    <location>
        <begin position="56"/>
        <end position="73"/>
    </location>
</feature>
<feature type="transmembrane region" description="Helical" evidence="1">
    <location>
        <begin position="85"/>
        <end position="107"/>
    </location>
</feature>
<keyword evidence="1" id="KW-0472">Membrane</keyword>
<protein>
    <submittedName>
        <fullName evidence="2">Drug/metabolite transporter (DMT)-like permease</fullName>
    </submittedName>
</protein>
<dbReference type="RefSeq" id="WP_184612515.1">
    <property type="nucleotide sequence ID" value="NZ_BOOS01000015.1"/>
</dbReference>
<evidence type="ECO:0000256" key="1">
    <source>
        <dbReference type="SAM" id="Phobius"/>
    </source>
</evidence>
<keyword evidence="1" id="KW-0812">Transmembrane</keyword>
<accession>A0A7W9DRB7</accession>
<organism evidence="2 3">
    <name type="scientific">Sphaerisporangium krabiense</name>
    <dbReference type="NCBI Taxonomy" id="763782"/>
    <lineage>
        <taxon>Bacteria</taxon>
        <taxon>Bacillati</taxon>
        <taxon>Actinomycetota</taxon>
        <taxon>Actinomycetes</taxon>
        <taxon>Streptosporangiales</taxon>
        <taxon>Streptosporangiaceae</taxon>
        <taxon>Sphaerisporangium</taxon>
    </lineage>
</organism>
<dbReference type="EMBL" id="JACHBR010000001">
    <property type="protein sequence ID" value="MBB5627924.1"/>
    <property type="molecule type" value="Genomic_DNA"/>
</dbReference>
<feature type="transmembrane region" description="Helical" evidence="1">
    <location>
        <begin position="29"/>
        <end position="50"/>
    </location>
</feature>
<evidence type="ECO:0000313" key="2">
    <source>
        <dbReference type="EMBL" id="MBB5627924.1"/>
    </source>
</evidence>
<keyword evidence="1" id="KW-1133">Transmembrane helix</keyword>
<dbReference type="AlphaFoldDB" id="A0A7W9DRB7"/>
<sequence length="142" mass="15516">MSEDGNARESLDQAAYLAGRLRAQGRWHLWGIALLGVIVFVAILASGMLLEQPAQLSGFMVALVAMMLMVIYTSTRRVIPRHHKILYSVAFPLGALLMALTTTLGPVLFPHVLWWWTAGATASTLPYWAVIVANRVTGDRAG</sequence>
<dbReference type="Proteomes" id="UP000588112">
    <property type="component" value="Unassembled WGS sequence"/>
</dbReference>
<comment type="caution">
    <text evidence="2">The sequence shown here is derived from an EMBL/GenBank/DDBJ whole genome shotgun (WGS) entry which is preliminary data.</text>
</comment>
<feature type="transmembrane region" description="Helical" evidence="1">
    <location>
        <begin position="113"/>
        <end position="133"/>
    </location>
</feature>
<keyword evidence="3" id="KW-1185">Reference proteome</keyword>
<proteinExistence type="predicted"/>
<name>A0A7W9DRB7_9ACTN</name>
<evidence type="ECO:0000313" key="3">
    <source>
        <dbReference type="Proteomes" id="UP000588112"/>
    </source>
</evidence>
<reference evidence="2 3" key="1">
    <citation type="submission" date="2020-08" db="EMBL/GenBank/DDBJ databases">
        <title>Sequencing the genomes of 1000 actinobacteria strains.</title>
        <authorList>
            <person name="Klenk H.-P."/>
        </authorList>
    </citation>
    <scope>NUCLEOTIDE SEQUENCE [LARGE SCALE GENOMIC DNA]</scope>
    <source>
        <strain evidence="2 3">DSM 45790</strain>
    </source>
</reference>